<reference evidence="4" key="1">
    <citation type="submission" date="2016-10" db="EMBL/GenBank/DDBJ databases">
        <authorList>
            <person name="Varghese N."/>
            <person name="Submissions S."/>
        </authorList>
    </citation>
    <scope>NUCLEOTIDE SEQUENCE [LARGE SCALE GENOMIC DNA]</scope>
    <source>
        <strain evidence="4">CGMCC 1.10824</strain>
    </source>
</reference>
<keyword evidence="4" id="KW-1185">Reference proteome</keyword>
<dbReference type="InterPro" id="IPR036065">
    <property type="entry name" value="BolA-like_sf"/>
</dbReference>
<evidence type="ECO:0000313" key="4">
    <source>
        <dbReference type="Proteomes" id="UP000199626"/>
    </source>
</evidence>
<evidence type="ECO:0000313" key="3">
    <source>
        <dbReference type="EMBL" id="SDB21361.1"/>
    </source>
</evidence>
<dbReference type="SUPFAM" id="SSF82657">
    <property type="entry name" value="BolA-like"/>
    <property type="match status" value="1"/>
</dbReference>
<name>A0A1G6BL90_9GAMM</name>
<dbReference type="OrthoDB" id="9801469at2"/>
<dbReference type="GO" id="GO:0005829">
    <property type="term" value="C:cytosol"/>
    <property type="evidence" value="ECO:0007669"/>
    <property type="project" value="TreeGrafter"/>
</dbReference>
<dbReference type="Gene3D" id="3.10.20.90">
    <property type="entry name" value="Phosphatidylinositol 3-kinase Catalytic Subunit, Chain A, domain 1"/>
    <property type="match status" value="1"/>
</dbReference>
<dbReference type="RefSeq" id="WP_092592105.1">
    <property type="nucleotide sequence ID" value="NZ_FMXN01000003.1"/>
</dbReference>
<dbReference type="EMBL" id="FMXN01000003">
    <property type="protein sequence ID" value="SDB21361.1"/>
    <property type="molecule type" value="Genomic_DNA"/>
</dbReference>
<dbReference type="InterPro" id="IPR002634">
    <property type="entry name" value="BolA"/>
</dbReference>
<accession>A0A1G6BL90</accession>
<dbReference type="PANTHER" id="PTHR46229">
    <property type="entry name" value="BOLA TRANSCRIPTION REGULATOR"/>
    <property type="match status" value="1"/>
</dbReference>
<dbReference type="Proteomes" id="UP000199626">
    <property type="component" value="Unassembled WGS sequence"/>
</dbReference>
<proteinExistence type="inferred from homology"/>
<evidence type="ECO:0000256" key="1">
    <source>
        <dbReference type="ARBA" id="ARBA00005578"/>
    </source>
</evidence>
<evidence type="ECO:0000256" key="2">
    <source>
        <dbReference type="RuleBase" id="RU003860"/>
    </source>
</evidence>
<dbReference type="AlphaFoldDB" id="A0A1G6BL90"/>
<gene>
    <name evidence="3" type="ORF">SAMN02927930_00869</name>
</gene>
<dbReference type="STRING" id="1159017.SAMN02927930_00869"/>
<dbReference type="PANTHER" id="PTHR46229:SF2">
    <property type="entry name" value="BOLA-LIKE PROTEIN 1"/>
    <property type="match status" value="1"/>
</dbReference>
<organism evidence="3 4">
    <name type="scientific">Pseudidiomarina indica</name>
    <dbReference type="NCBI Taxonomy" id="1159017"/>
    <lineage>
        <taxon>Bacteria</taxon>
        <taxon>Pseudomonadati</taxon>
        <taxon>Pseudomonadota</taxon>
        <taxon>Gammaproteobacteria</taxon>
        <taxon>Alteromonadales</taxon>
        <taxon>Idiomarinaceae</taxon>
        <taxon>Pseudidiomarina</taxon>
    </lineage>
</organism>
<protein>
    <submittedName>
        <fullName evidence="3">BolA protein</fullName>
    </submittedName>
</protein>
<dbReference type="GO" id="GO:0006351">
    <property type="term" value="P:DNA-templated transcription"/>
    <property type="evidence" value="ECO:0007669"/>
    <property type="project" value="TreeGrafter"/>
</dbReference>
<sequence length="107" mass="11902">MTALQQHLHQKLMAHFQPEHLQVINESHLHGTPSNDSHYKVVMAADAFEGMRLLQRHRAVNQLFVDELAGPVHALALHLYTPAEWQELGNVPQSPQCLGGSTLAKPA</sequence>
<dbReference type="InterPro" id="IPR050961">
    <property type="entry name" value="BolA/IbaG_stress_morph_reg"/>
</dbReference>
<dbReference type="Pfam" id="PF01722">
    <property type="entry name" value="BolA"/>
    <property type="match status" value="1"/>
</dbReference>
<comment type="similarity">
    <text evidence="1 2">Belongs to the BolA/IbaG family.</text>
</comment>
<dbReference type="PIRSF" id="PIRSF003113">
    <property type="entry name" value="BolA"/>
    <property type="match status" value="1"/>
</dbReference>